<protein>
    <submittedName>
        <fullName evidence="2">MarR family transcriptional regulator</fullName>
    </submittedName>
</protein>
<name>A0ABU2S9T6_9ACTN</name>
<dbReference type="Proteomes" id="UP001183615">
    <property type="component" value="Unassembled WGS sequence"/>
</dbReference>
<feature type="domain" description="HTH marR-type" evidence="1">
    <location>
        <begin position="1"/>
        <end position="147"/>
    </location>
</feature>
<accession>A0ABU2S9T6</accession>
<evidence type="ECO:0000313" key="2">
    <source>
        <dbReference type="EMBL" id="MDT0445720.1"/>
    </source>
</evidence>
<keyword evidence="3" id="KW-1185">Reference proteome</keyword>
<dbReference type="PANTHER" id="PTHR33164:SF99">
    <property type="entry name" value="MARR FAMILY REGULATORY PROTEIN"/>
    <property type="match status" value="1"/>
</dbReference>
<gene>
    <name evidence="2" type="ORF">RM779_24430</name>
</gene>
<proteinExistence type="predicted"/>
<sequence>MAKTRWLDEQEMAAWTAFLEASHRVFRSVEQQLKEEAGLSHPQYEILVKLAAAGGAGLRMTELAESLITSKSGLTYQIGRLEERGLVVRGEVPGDIRGVTARLTDAGVAALRAAAPGHVARVREVLIDGLDRHQLTVLAEALGEVSDRLREHGA</sequence>
<reference evidence="3" key="1">
    <citation type="submission" date="2023-07" db="EMBL/GenBank/DDBJ databases">
        <title>30 novel species of actinomycetes from the DSMZ collection.</title>
        <authorList>
            <person name="Nouioui I."/>
        </authorList>
    </citation>
    <scope>NUCLEOTIDE SEQUENCE [LARGE SCALE GENOMIC DNA]</scope>
    <source>
        <strain evidence="3">DSM 41886</strain>
    </source>
</reference>
<dbReference type="PANTHER" id="PTHR33164">
    <property type="entry name" value="TRANSCRIPTIONAL REGULATOR, MARR FAMILY"/>
    <property type="match status" value="1"/>
</dbReference>
<dbReference type="SMART" id="SM00347">
    <property type="entry name" value="HTH_MARR"/>
    <property type="match status" value="1"/>
</dbReference>
<comment type="caution">
    <text evidence="2">The sequence shown here is derived from an EMBL/GenBank/DDBJ whole genome shotgun (WGS) entry which is preliminary data.</text>
</comment>
<dbReference type="PROSITE" id="PS50995">
    <property type="entry name" value="HTH_MARR_2"/>
    <property type="match status" value="1"/>
</dbReference>
<dbReference type="InterPro" id="IPR000835">
    <property type="entry name" value="HTH_MarR-typ"/>
</dbReference>
<dbReference type="InterPro" id="IPR036388">
    <property type="entry name" value="WH-like_DNA-bd_sf"/>
</dbReference>
<dbReference type="RefSeq" id="WP_311619906.1">
    <property type="nucleotide sequence ID" value="NZ_JAVREV010000015.1"/>
</dbReference>
<dbReference type="InterPro" id="IPR036390">
    <property type="entry name" value="WH_DNA-bd_sf"/>
</dbReference>
<dbReference type="InterPro" id="IPR039422">
    <property type="entry name" value="MarR/SlyA-like"/>
</dbReference>
<evidence type="ECO:0000313" key="3">
    <source>
        <dbReference type="Proteomes" id="UP001183615"/>
    </source>
</evidence>
<evidence type="ECO:0000259" key="1">
    <source>
        <dbReference type="PROSITE" id="PS50995"/>
    </source>
</evidence>
<organism evidence="2 3">
    <name type="scientific">Streptomyces johnsoniae</name>
    <dbReference type="NCBI Taxonomy" id="3075532"/>
    <lineage>
        <taxon>Bacteria</taxon>
        <taxon>Bacillati</taxon>
        <taxon>Actinomycetota</taxon>
        <taxon>Actinomycetes</taxon>
        <taxon>Kitasatosporales</taxon>
        <taxon>Streptomycetaceae</taxon>
        <taxon>Streptomyces</taxon>
    </lineage>
</organism>
<dbReference type="Gene3D" id="1.10.10.10">
    <property type="entry name" value="Winged helix-like DNA-binding domain superfamily/Winged helix DNA-binding domain"/>
    <property type="match status" value="1"/>
</dbReference>
<dbReference type="SUPFAM" id="SSF46785">
    <property type="entry name" value="Winged helix' DNA-binding domain"/>
    <property type="match status" value="1"/>
</dbReference>
<dbReference type="EMBL" id="JAVREV010000015">
    <property type="protein sequence ID" value="MDT0445720.1"/>
    <property type="molecule type" value="Genomic_DNA"/>
</dbReference>
<dbReference type="Pfam" id="PF12802">
    <property type="entry name" value="MarR_2"/>
    <property type="match status" value="1"/>
</dbReference>